<keyword evidence="1" id="KW-0472">Membrane</keyword>
<organism evidence="2 3">
    <name type="scientific">Amphritea balenae</name>
    <dbReference type="NCBI Taxonomy" id="452629"/>
    <lineage>
        <taxon>Bacteria</taxon>
        <taxon>Pseudomonadati</taxon>
        <taxon>Pseudomonadota</taxon>
        <taxon>Gammaproteobacteria</taxon>
        <taxon>Oceanospirillales</taxon>
        <taxon>Oceanospirillaceae</taxon>
        <taxon>Amphritea</taxon>
    </lineage>
</organism>
<dbReference type="EMBL" id="RQXV01000001">
    <property type="protein sequence ID" value="RRD01521.1"/>
    <property type="molecule type" value="Genomic_DNA"/>
</dbReference>
<proteinExistence type="predicted"/>
<evidence type="ECO:0000256" key="1">
    <source>
        <dbReference type="SAM" id="Phobius"/>
    </source>
</evidence>
<accession>A0A3P1SWG3</accession>
<name>A0A3P1SWG3_9GAMM</name>
<gene>
    <name evidence="2" type="ORF">EHS89_02900</name>
</gene>
<reference evidence="2 3" key="1">
    <citation type="submission" date="2018-11" db="EMBL/GenBank/DDBJ databases">
        <title>The draft genome sequence of Amphritea balenae JAMM 1525T.</title>
        <authorList>
            <person name="Fang Z."/>
            <person name="Zhang Y."/>
            <person name="Han X."/>
        </authorList>
    </citation>
    <scope>NUCLEOTIDE SEQUENCE [LARGE SCALE GENOMIC DNA]</scope>
    <source>
        <strain evidence="2 3">JAMM 1525</strain>
    </source>
</reference>
<feature type="transmembrane region" description="Helical" evidence="1">
    <location>
        <begin position="22"/>
        <end position="53"/>
    </location>
</feature>
<keyword evidence="1" id="KW-1133">Transmembrane helix</keyword>
<keyword evidence="1" id="KW-0812">Transmembrane</keyword>
<dbReference type="Proteomes" id="UP000267535">
    <property type="component" value="Unassembled WGS sequence"/>
</dbReference>
<dbReference type="InterPro" id="IPR025498">
    <property type="entry name" value="DUF4389"/>
</dbReference>
<comment type="caution">
    <text evidence="2">The sequence shown here is derived from an EMBL/GenBank/DDBJ whole genome shotgun (WGS) entry which is preliminary data.</text>
</comment>
<dbReference type="RefSeq" id="WP_124924595.1">
    <property type="nucleotide sequence ID" value="NZ_BMOH01000001.1"/>
</dbReference>
<dbReference type="AlphaFoldDB" id="A0A3P1SWG3"/>
<dbReference type="Pfam" id="PF14333">
    <property type="entry name" value="DUF4389"/>
    <property type="match status" value="1"/>
</dbReference>
<sequence>MDNSDETAVISSPEKQSIWWRALYMLLFGVLYSVAEVVLVVVIVFQFIALLVFKSPNGRLLTFGQSLSTYIYQILSFLTFNSESHPYPFAPWPKGAPEAGDENV</sequence>
<keyword evidence="3" id="KW-1185">Reference proteome</keyword>
<evidence type="ECO:0000313" key="3">
    <source>
        <dbReference type="Proteomes" id="UP000267535"/>
    </source>
</evidence>
<protein>
    <submittedName>
        <fullName evidence="2">DUF4389 domain-containing protein</fullName>
    </submittedName>
</protein>
<evidence type="ECO:0000313" key="2">
    <source>
        <dbReference type="EMBL" id="RRD01521.1"/>
    </source>
</evidence>
<dbReference type="OrthoDB" id="5766995at2"/>